<comment type="caution">
    <text evidence="1">The sequence shown here is derived from an EMBL/GenBank/DDBJ whole genome shotgun (WGS) entry which is preliminary data.</text>
</comment>
<keyword evidence="2" id="KW-1185">Reference proteome</keyword>
<proteinExistence type="predicted"/>
<dbReference type="OrthoDB" id="9974981at2759"/>
<dbReference type="RefSeq" id="XP_058306247.1">
    <property type="nucleotide sequence ID" value="XM_058453998.1"/>
</dbReference>
<dbReference type="AlphaFoldDB" id="A0A9W9JIX6"/>
<reference evidence="1" key="2">
    <citation type="journal article" date="2023" name="IMA Fungus">
        <title>Comparative genomic study of the Penicillium genus elucidates a diverse pangenome and 15 lateral gene transfer events.</title>
        <authorList>
            <person name="Petersen C."/>
            <person name="Sorensen T."/>
            <person name="Nielsen M.R."/>
            <person name="Sondergaard T.E."/>
            <person name="Sorensen J.L."/>
            <person name="Fitzpatrick D.A."/>
            <person name="Frisvad J.C."/>
            <person name="Nielsen K.L."/>
        </authorList>
    </citation>
    <scope>NUCLEOTIDE SEQUENCE</scope>
    <source>
        <strain evidence="1">IBT 15544</strain>
    </source>
</reference>
<name>A0A9W9JIX6_9EURO</name>
<protein>
    <submittedName>
        <fullName evidence="1">Oxidoreductase CipA-like protein</fullName>
    </submittedName>
</protein>
<dbReference type="EMBL" id="JAPQKR010000014">
    <property type="protein sequence ID" value="KAJ5197819.1"/>
    <property type="molecule type" value="Genomic_DNA"/>
</dbReference>
<gene>
    <name evidence="1" type="ORF">N7498_006936</name>
</gene>
<evidence type="ECO:0000313" key="2">
    <source>
        <dbReference type="Proteomes" id="UP001150904"/>
    </source>
</evidence>
<dbReference type="Proteomes" id="UP001150904">
    <property type="component" value="Unassembled WGS sequence"/>
</dbReference>
<organism evidence="1 2">
    <name type="scientific">Penicillium cinerascens</name>
    <dbReference type="NCBI Taxonomy" id="70096"/>
    <lineage>
        <taxon>Eukaryota</taxon>
        <taxon>Fungi</taxon>
        <taxon>Dikarya</taxon>
        <taxon>Ascomycota</taxon>
        <taxon>Pezizomycotina</taxon>
        <taxon>Eurotiomycetes</taxon>
        <taxon>Eurotiomycetidae</taxon>
        <taxon>Eurotiales</taxon>
        <taxon>Aspergillaceae</taxon>
        <taxon>Penicillium</taxon>
    </lineage>
</organism>
<evidence type="ECO:0000313" key="1">
    <source>
        <dbReference type="EMBL" id="KAJ5197819.1"/>
    </source>
</evidence>
<dbReference type="GeneID" id="83181299"/>
<accession>A0A9W9JIX6</accession>
<sequence length="84" mass="9486">MVEFILVVAEVLPHLDETKNRLVYVHGKVITQRQILGIAQRIARERKWNPANVNIAGLMGKSRESYAKEVQVAFSAKRSLGRVS</sequence>
<reference evidence="1" key="1">
    <citation type="submission" date="2022-12" db="EMBL/GenBank/DDBJ databases">
        <authorList>
            <person name="Petersen C."/>
        </authorList>
    </citation>
    <scope>NUCLEOTIDE SEQUENCE</scope>
    <source>
        <strain evidence="1">IBT 15544</strain>
    </source>
</reference>